<dbReference type="Pfam" id="PF07250">
    <property type="entry name" value="Glyoxal_oxid_N"/>
    <property type="match status" value="1"/>
</dbReference>
<feature type="transmembrane region" description="Helical" evidence="3">
    <location>
        <begin position="682"/>
        <end position="705"/>
    </location>
</feature>
<protein>
    <recommendedName>
        <fullName evidence="9">DUF1929-domain-containing protein</fullName>
    </recommendedName>
</protein>
<keyword evidence="3" id="KW-0472">Membrane</keyword>
<dbReference type="Proteomes" id="UP000054196">
    <property type="component" value="Unassembled WGS sequence"/>
</dbReference>
<feature type="chain" id="PRO_5004455519" description="DUF1929-domain-containing protein" evidence="4">
    <location>
        <begin position="28"/>
        <end position="817"/>
    </location>
</feature>
<dbReference type="KEGG" id="psq:PUNSTDRAFT_108071"/>
<dbReference type="InterPro" id="IPR011043">
    <property type="entry name" value="Gal_Oxase/kelch_b-propeller"/>
</dbReference>
<dbReference type="SUPFAM" id="SSF81296">
    <property type="entry name" value="E set domains"/>
    <property type="match status" value="1"/>
</dbReference>
<dbReference type="OrthoDB" id="2019572at2759"/>
<feature type="domain" description="Glyoxal oxidase N-terminal" evidence="5">
    <location>
        <begin position="225"/>
        <end position="504"/>
    </location>
</feature>
<name>R7S5N9_PUNST</name>
<proteinExistence type="predicted"/>
<dbReference type="Gene3D" id="2.60.40.10">
    <property type="entry name" value="Immunoglobulins"/>
    <property type="match status" value="1"/>
</dbReference>
<dbReference type="CDD" id="cd02851">
    <property type="entry name" value="E_set_GO_C"/>
    <property type="match status" value="1"/>
</dbReference>
<dbReference type="InterPro" id="IPR014756">
    <property type="entry name" value="Ig_E-set"/>
</dbReference>
<keyword evidence="8" id="KW-1185">Reference proteome</keyword>
<dbReference type="InterPro" id="IPR009880">
    <property type="entry name" value="Glyoxal_oxidase_N"/>
</dbReference>
<dbReference type="InterPro" id="IPR013783">
    <property type="entry name" value="Ig-like_fold"/>
</dbReference>
<feature type="region of interest" description="Disordered" evidence="2">
    <location>
        <begin position="642"/>
        <end position="675"/>
    </location>
</feature>
<keyword evidence="1 4" id="KW-0732">Signal</keyword>
<evidence type="ECO:0000259" key="5">
    <source>
        <dbReference type="Pfam" id="PF07250"/>
    </source>
</evidence>
<gene>
    <name evidence="7" type="ORF">PUNSTDRAFT_108071</name>
</gene>
<feature type="compositionally biased region" description="Low complexity" evidence="2">
    <location>
        <begin position="642"/>
        <end position="666"/>
    </location>
</feature>
<evidence type="ECO:0000256" key="3">
    <source>
        <dbReference type="SAM" id="Phobius"/>
    </source>
</evidence>
<dbReference type="HOGENOM" id="CLU_009630_3_0_1"/>
<evidence type="ECO:0000256" key="2">
    <source>
        <dbReference type="SAM" id="MobiDB-lite"/>
    </source>
</evidence>
<organism evidence="7 8">
    <name type="scientific">Punctularia strigosozonata (strain HHB-11173)</name>
    <name type="common">White-rot fungus</name>
    <dbReference type="NCBI Taxonomy" id="741275"/>
    <lineage>
        <taxon>Eukaryota</taxon>
        <taxon>Fungi</taxon>
        <taxon>Dikarya</taxon>
        <taxon>Basidiomycota</taxon>
        <taxon>Agaricomycotina</taxon>
        <taxon>Agaricomycetes</taxon>
        <taxon>Corticiales</taxon>
        <taxon>Punctulariaceae</taxon>
        <taxon>Punctularia</taxon>
    </lineage>
</organism>
<evidence type="ECO:0000256" key="4">
    <source>
        <dbReference type="SAM" id="SignalP"/>
    </source>
</evidence>
<dbReference type="Pfam" id="PF09118">
    <property type="entry name" value="GO-like_E_set"/>
    <property type="match status" value="1"/>
</dbReference>
<feature type="domain" description="Galactose oxidase-like Early set" evidence="6">
    <location>
        <begin position="510"/>
        <end position="619"/>
    </location>
</feature>
<dbReference type="AlphaFoldDB" id="R7S5N9"/>
<dbReference type="GeneID" id="18876135"/>
<evidence type="ECO:0008006" key="9">
    <source>
        <dbReference type="Google" id="ProtNLM"/>
    </source>
</evidence>
<dbReference type="Gene3D" id="2.130.10.80">
    <property type="entry name" value="Galactose oxidase/kelch, beta-propeller"/>
    <property type="match status" value="1"/>
</dbReference>
<dbReference type="PANTHER" id="PTHR32208">
    <property type="entry name" value="SECRETED PROTEIN-RELATED"/>
    <property type="match status" value="1"/>
</dbReference>
<evidence type="ECO:0000313" key="8">
    <source>
        <dbReference type="Proteomes" id="UP000054196"/>
    </source>
</evidence>
<dbReference type="PANTHER" id="PTHR32208:SF21">
    <property type="entry name" value="LOW QUALITY PROTEIN: ALDEHYDE OXIDASE GLOX-LIKE"/>
    <property type="match status" value="1"/>
</dbReference>
<evidence type="ECO:0000256" key="1">
    <source>
        <dbReference type="ARBA" id="ARBA00022729"/>
    </source>
</evidence>
<evidence type="ECO:0000313" key="7">
    <source>
        <dbReference type="EMBL" id="EIN04796.1"/>
    </source>
</evidence>
<keyword evidence="3" id="KW-0812">Transmembrane</keyword>
<keyword evidence="3" id="KW-1133">Transmembrane helix</keyword>
<dbReference type="EMBL" id="JH687553">
    <property type="protein sequence ID" value="EIN04796.1"/>
    <property type="molecule type" value="Genomic_DNA"/>
</dbReference>
<dbReference type="InterPro" id="IPR015202">
    <property type="entry name" value="GO-like_E_set"/>
</dbReference>
<dbReference type="eggNOG" id="ENOG502SIIJ">
    <property type="taxonomic scope" value="Eukaryota"/>
</dbReference>
<evidence type="ECO:0000259" key="6">
    <source>
        <dbReference type="Pfam" id="PF09118"/>
    </source>
</evidence>
<dbReference type="SUPFAM" id="SSF50965">
    <property type="entry name" value="Galactose oxidase, central domain"/>
    <property type="match status" value="1"/>
</dbReference>
<dbReference type="RefSeq" id="XP_007388189.1">
    <property type="nucleotide sequence ID" value="XM_007388127.1"/>
</dbReference>
<dbReference type="InterPro" id="IPR037293">
    <property type="entry name" value="Gal_Oxidase_central_sf"/>
</dbReference>
<accession>R7S5N9</accession>
<reference evidence="8" key="1">
    <citation type="journal article" date="2012" name="Science">
        <title>The Paleozoic origin of enzymatic lignin decomposition reconstructed from 31 fungal genomes.</title>
        <authorList>
            <person name="Floudas D."/>
            <person name="Binder M."/>
            <person name="Riley R."/>
            <person name="Barry K."/>
            <person name="Blanchette R.A."/>
            <person name="Henrissat B."/>
            <person name="Martinez A.T."/>
            <person name="Otillar R."/>
            <person name="Spatafora J.W."/>
            <person name="Yadav J.S."/>
            <person name="Aerts A."/>
            <person name="Benoit I."/>
            <person name="Boyd A."/>
            <person name="Carlson A."/>
            <person name="Copeland A."/>
            <person name="Coutinho P.M."/>
            <person name="de Vries R.P."/>
            <person name="Ferreira P."/>
            <person name="Findley K."/>
            <person name="Foster B."/>
            <person name="Gaskell J."/>
            <person name="Glotzer D."/>
            <person name="Gorecki P."/>
            <person name="Heitman J."/>
            <person name="Hesse C."/>
            <person name="Hori C."/>
            <person name="Igarashi K."/>
            <person name="Jurgens J.A."/>
            <person name="Kallen N."/>
            <person name="Kersten P."/>
            <person name="Kohler A."/>
            <person name="Kuees U."/>
            <person name="Kumar T.K.A."/>
            <person name="Kuo A."/>
            <person name="LaButti K."/>
            <person name="Larrondo L.F."/>
            <person name="Lindquist E."/>
            <person name="Ling A."/>
            <person name="Lombard V."/>
            <person name="Lucas S."/>
            <person name="Lundell T."/>
            <person name="Martin R."/>
            <person name="McLaughlin D.J."/>
            <person name="Morgenstern I."/>
            <person name="Morin E."/>
            <person name="Murat C."/>
            <person name="Nagy L.G."/>
            <person name="Nolan M."/>
            <person name="Ohm R.A."/>
            <person name="Patyshakuliyeva A."/>
            <person name="Rokas A."/>
            <person name="Ruiz-Duenas F.J."/>
            <person name="Sabat G."/>
            <person name="Salamov A."/>
            <person name="Samejima M."/>
            <person name="Schmutz J."/>
            <person name="Slot J.C."/>
            <person name="St John F."/>
            <person name="Stenlid J."/>
            <person name="Sun H."/>
            <person name="Sun S."/>
            <person name="Syed K."/>
            <person name="Tsang A."/>
            <person name="Wiebenga A."/>
            <person name="Young D."/>
            <person name="Pisabarro A."/>
            <person name="Eastwood D.C."/>
            <person name="Martin F."/>
            <person name="Cullen D."/>
            <person name="Grigoriev I.V."/>
            <person name="Hibbett D.S."/>
        </authorList>
    </citation>
    <scope>NUCLEOTIDE SEQUENCE [LARGE SCALE GENOMIC DNA]</scope>
    <source>
        <strain evidence="8">HHB-11173 SS5</strain>
    </source>
</reference>
<sequence>MLGSRTRRAGALAAALWVLGSSMPARAASSLAGTFADGGDTLVSAMMMFLGNSEKVYILDKVEGNSAQVNGHPAWAAVYDIASQTATPMDVLTNTFCASGMHLPNGSFATFGGNGAIAPGGNIGSVLNQGGASAAYDATYEDFDGTKSIRILNPCSSATISADASALNANASCGWYDNPSVLSMQGHRWYSTAEALADGSIVIIGGFTNGGYINRNYPNTDPTYEGGAANPTFEFFPSRGTEPALMQFMTTTSGLNSYPHAFLMPSGKMLVQANFSTVLWDYNENVETALPDMPGKVIRVYPASGATAMLPLTPTNNYTPTVLFCGGSDMPDFAWGNYSWPFIDTWDYPASKDCQRITPEQADGTFNTDVAYEQDDDMIEGRTMGQFIILPTGKLLVVNGGVNGTAGYSTQTLTTTSYSQMPFGMSLASGPVGTPALYDPTAPAGSRWSNEGFDSSTIPRLYHSTALLLPDASVLIAGSNPNVDVNTSTVFPTTYKAEIFYPPYFSATTRPSPSGVPSTLSYGGDAFDVLIPADSYSGAANDAADNTTVAVIRPGWTTHGMNMGQRFLQLNNTYTVNSNGSITLHVAQLPPNPNLFTPGPGLVFVTVNGIPSNATWVTVGSGNIETQTTAAAAELPASVRLDGVSGTADGSSTSTSSSSGSSSGSSGTNGGSSDGGSHTGAIIGGTIAGVAALAIIAAVGGIIYARRKRARRQAALANPSYGMTAAGAAPVSTSRGVGAVAGAGAYGTGRSADFEPLAANGSTAALHHPYGYAGGAAAYRDDDGAGGNRPWLNSPVGSHASTGDFDPYGEGRMQRHT</sequence>
<feature type="region of interest" description="Disordered" evidence="2">
    <location>
        <begin position="788"/>
        <end position="817"/>
    </location>
</feature>
<feature type="signal peptide" evidence="4">
    <location>
        <begin position="1"/>
        <end position="27"/>
    </location>
</feature>